<dbReference type="InterPro" id="IPR016177">
    <property type="entry name" value="DNA-bd_dom_sf"/>
</dbReference>
<dbReference type="PaxDb" id="4113-PGSC0003DMT400034389"/>
<dbReference type="Pfam" id="PF00847">
    <property type="entry name" value="AP2"/>
    <property type="match status" value="1"/>
</dbReference>
<dbReference type="PANTHER" id="PTHR31677">
    <property type="entry name" value="AP2 DOMAIN CLASS TRANSCRIPTION FACTOR"/>
    <property type="match status" value="1"/>
</dbReference>
<evidence type="ECO:0000256" key="3">
    <source>
        <dbReference type="ARBA" id="ARBA00023015"/>
    </source>
</evidence>
<dbReference type="SUPFAM" id="SSF54171">
    <property type="entry name" value="DNA-binding domain"/>
    <property type="match status" value="1"/>
</dbReference>
<dbReference type="Gene3D" id="3.30.730.10">
    <property type="entry name" value="AP2/ERF domain"/>
    <property type="match status" value="1"/>
</dbReference>
<evidence type="ECO:0000256" key="6">
    <source>
        <dbReference type="ARBA" id="ARBA00023242"/>
    </source>
</evidence>
<name>M1B0L4_SOLTU</name>
<evidence type="ECO:0000256" key="1">
    <source>
        <dbReference type="ARBA" id="ARBA00004123"/>
    </source>
</evidence>
<sequence length="102" mass="11348">MSPKGKSTAVVKTTKMVLKGDGGVENNVHYRGVQKRDSGRYSAKIKNSWRKICVWLGTFDTAMEAAKAYDAVAIKFCGMKAKIHFPHCQSICLQDRIVLLSQ</sequence>
<evidence type="ECO:0000313" key="8">
    <source>
        <dbReference type="EnsemblPlants" id="PGSC0003DMT400034389"/>
    </source>
</evidence>
<keyword evidence="9" id="KW-1185">Reference proteome</keyword>
<dbReference type="GO" id="GO:0003677">
    <property type="term" value="F:DNA binding"/>
    <property type="evidence" value="ECO:0007669"/>
    <property type="project" value="UniProtKB-KW"/>
</dbReference>
<keyword evidence="3" id="KW-0805">Transcription regulation</keyword>
<organism evidence="8 9">
    <name type="scientific">Solanum tuberosum</name>
    <name type="common">Potato</name>
    <dbReference type="NCBI Taxonomy" id="4113"/>
    <lineage>
        <taxon>Eukaryota</taxon>
        <taxon>Viridiplantae</taxon>
        <taxon>Streptophyta</taxon>
        <taxon>Embryophyta</taxon>
        <taxon>Tracheophyta</taxon>
        <taxon>Spermatophyta</taxon>
        <taxon>Magnoliopsida</taxon>
        <taxon>eudicotyledons</taxon>
        <taxon>Gunneridae</taxon>
        <taxon>Pentapetalae</taxon>
        <taxon>asterids</taxon>
        <taxon>lamiids</taxon>
        <taxon>Solanales</taxon>
        <taxon>Solanaceae</taxon>
        <taxon>Solanoideae</taxon>
        <taxon>Solaneae</taxon>
        <taxon>Solanum</taxon>
    </lineage>
</organism>
<comment type="subcellular location">
    <subcellularLocation>
        <location evidence="1">Nucleus</location>
    </subcellularLocation>
</comment>
<dbReference type="PRINTS" id="PR00367">
    <property type="entry name" value="ETHRSPELEMNT"/>
</dbReference>
<feature type="domain" description="AP2/ERF" evidence="7">
    <location>
        <begin position="29"/>
        <end position="86"/>
    </location>
</feature>
<protein>
    <submittedName>
        <fullName evidence="8">Class II ethylene responsive element binding factor</fullName>
    </submittedName>
</protein>
<reference evidence="9" key="1">
    <citation type="journal article" date="2011" name="Nature">
        <title>Genome sequence and analysis of the tuber crop potato.</title>
        <authorList>
            <consortium name="The Potato Genome Sequencing Consortium"/>
        </authorList>
    </citation>
    <scope>NUCLEOTIDE SEQUENCE [LARGE SCALE GENOMIC DNA]</scope>
    <source>
        <strain evidence="9">cv. DM1-3 516 R44</strain>
    </source>
</reference>
<keyword evidence="2" id="KW-0936">Ethylene signaling pathway</keyword>
<dbReference type="GO" id="GO:0003700">
    <property type="term" value="F:DNA-binding transcription factor activity"/>
    <property type="evidence" value="ECO:0007669"/>
    <property type="project" value="InterPro"/>
</dbReference>
<evidence type="ECO:0000256" key="5">
    <source>
        <dbReference type="ARBA" id="ARBA00023163"/>
    </source>
</evidence>
<dbReference type="HOGENOM" id="CLU_2282405_0_0_1"/>
<dbReference type="CDD" id="cd00018">
    <property type="entry name" value="AP2"/>
    <property type="match status" value="1"/>
</dbReference>
<dbReference type="GO" id="GO:0009873">
    <property type="term" value="P:ethylene-activated signaling pathway"/>
    <property type="evidence" value="ECO:0007669"/>
    <property type="project" value="UniProtKB-KW"/>
</dbReference>
<proteinExistence type="predicted"/>
<dbReference type="EnsemblPlants" id="PGSC0003DMT400034389">
    <property type="protein sequence ID" value="PGSC0003DMT400034389"/>
    <property type="gene ID" value="PGSC0003DMG400013224"/>
</dbReference>
<dbReference type="Gramene" id="PGSC0003DMT400034389">
    <property type="protein sequence ID" value="PGSC0003DMT400034389"/>
    <property type="gene ID" value="PGSC0003DMG400013224"/>
</dbReference>
<evidence type="ECO:0000256" key="2">
    <source>
        <dbReference type="ARBA" id="ARBA00022745"/>
    </source>
</evidence>
<dbReference type="InterPro" id="IPR001471">
    <property type="entry name" value="AP2/ERF_dom"/>
</dbReference>
<keyword evidence="5" id="KW-0804">Transcription</keyword>
<dbReference type="PANTHER" id="PTHR31677:SF212">
    <property type="entry name" value="ETHYLENE-RESPONSIVE TRANSCRIPTION FACTOR 8"/>
    <property type="match status" value="1"/>
</dbReference>
<dbReference type="SMART" id="SM00380">
    <property type="entry name" value="AP2"/>
    <property type="match status" value="1"/>
</dbReference>
<evidence type="ECO:0000256" key="4">
    <source>
        <dbReference type="ARBA" id="ARBA00023125"/>
    </source>
</evidence>
<dbReference type="Proteomes" id="UP000011115">
    <property type="component" value="Unassembled WGS sequence"/>
</dbReference>
<dbReference type="AlphaFoldDB" id="M1B0L4"/>
<keyword evidence="6" id="KW-0539">Nucleus</keyword>
<evidence type="ECO:0000313" key="9">
    <source>
        <dbReference type="Proteomes" id="UP000011115"/>
    </source>
</evidence>
<accession>M1B0L4</accession>
<evidence type="ECO:0000259" key="7">
    <source>
        <dbReference type="PROSITE" id="PS51032"/>
    </source>
</evidence>
<dbReference type="GO" id="GO:0005634">
    <property type="term" value="C:nucleus"/>
    <property type="evidence" value="ECO:0007669"/>
    <property type="project" value="UniProtKB-SubCell"/>
</dbReference>
<dbReference type="InterPro" id="IPR036955">
    <property type="entry name" value="AP2/ERF_dom_sf"/>
</dbReference>
<keyword evidence="4" id="KW-0238">DNA-binding</keyword>
<reference evidence="8" key="2">
    <citation type="submission" date="2015-06" db="UniProtKB">
        <authorList>
            <consortium name="EnsemblPlants"/>
        </authorList>
    </citation>
    <scope>IDENTIFICATION</scope>
    <source>
        <strain evidence="8">DM1-3 516 R44</strain>
    </source>
</reference>
<dbReference type="PROSITE" id="PS51032">
    <property type="entry name" value="AP2_ERF"/>
    <property type="match status" value="1"/>
</dbReference>
<dbReference type="InParanoid" id="M1B0L4"/>